<proteinExistence type="predicted"/>
<dbReference type="Proteomes" id="UP000095767">
    <property type="component" value="Unassembled WGS sequence"/>
</dbReference>
<feature type="non-terminal residue" evidence="3">
    <location>
        <position position="1"/>
    </location>
</feature>
<organism evidence="3 4">
    <name type="scientific">Dichanthelium oligosanthes</name>
    <dbReference type="NCBI Taxonomy" id="888268"/>
    <lineage>
        <taxon>Eukaryota</taxon>
        <taxon>Viridiplantae</taxon>
        <taxon>Streptophyta</taxon>
        <taxon>Embryophyta</taxon>
        <taxon>Tracheophyta</taxon>
        <taxon>Spermatophyta</taxon>
        <taxon>Magnoliopsida</taxon>
        <taxon>Liliopsida</taxon>
        <taxon>Poales</taxon>
        <taxon>Poaceae</taxon>
        <taxon>PACMAD clade</taxon>
        <taxon>Panicoideae</taxon>
        <taxon>Panicodae</taxon>
        <taxon>Paniceae</taxon>
        <taxon>Dichantheliinae</taxon>
        <taxon>Dichanthelium</taxon>
    </lineage>
</organism>
<dbReference type="AlphaFoldDB" id="A0A1E5VTH8"/>
<evidence type="ECO:0000313" key="4">
    <source>
        <dbReference type="Proteomes" id="UP000095767"/>
    </source>
</evidence>
<evidence type="ECO:0000313" key="2">
    <source>
        <dbReference type="EMBL" id="OEL23298.1"/>
    </source>
</evidence>
<evidence type="ECO:0000256" key="1">
    <source>
        <dbReference type="SAM" id="MobiDB-lite"/>
    </source>
</evidence>
<comment type="caution">
    <text evidence="3">The sequence shown here is derived from an EMBL/GenBank/DDBJ whole genome shotgun (WGS) entry which is preliminary data.</text>
</comment>
<dbReference type="EMBL" id="LWDX02030017">
    <property type="protein sequence ID" value="OEL28437.1"/>
    <property type="molecule type" value="Genomic_DNA"/>
</dbReference>
<sequence length="39" mass="4301">LPGQVRGLPGLQQLVPDRRRVPQGRPVRAAALPVLLLHR</sequence>
<name>A0A1E5VTH8_9POAL</name>
<keyword evidence="4" id="KW-1185">Reference proteome</keyword>
<feature type="non-terminal residue" evidence="3">
    <location>
        <position position="39"/>
    </location>
</feature>
<dbReference type="EMBL" id="LWDX02042871">
    <property type="protein sequence ID" value="OEL23298.1"/>
    <property type="molecule type" value="Genomic_DNA"/>
</dbReference>
<evidence type="ECO:0000313" key="3">
    <source>
        <dbReference type="EMBL" id="OEL28437.1"/>
    </source>
</evidence>
<feature type="region of interest" description="Disordered" evidence="1">
    <location>
        <begin position="1"/>
        <end position="22"/>
    </location>
</feature>
<protein>
    <submittedName>
        <fullName evidence="3">Uncharacterized protein</fullName>
    </submittedName>
</protein>
<gene>
    <name evidence="3" type="ORF">BAE44_0010544</name>
    <name evidence="2" type="ORF">BAE44_0015682</name>
</gene>
<accession>A0A1E5VTH8</accession>
<reference evidence="3 4" key="1">
    <citation type="submission" date="2016-09" db="EMBL/GenBank/DDBJ databases">
        <title>The draft genome of Dichanthelium oligosanthes: A C3 panicoid grass species.</title>
        <authorList>
            <person name="Studer A.J."/>
            <person name="Schnable J.C."/>
            <person name="Brutnell T.P."/>
        </authorList>
    </citation>
    <scope>NUCLEOTIDE SEQUENCE [LARGE SCALE GENOMIC DNA]</scope>
    <source>
        <strain evidence="4">cv. Kellogg 1175</strain>
        <tissue evidence="3">Leaf</tissue>
    </source>
</reference>